<dbReference type="STRING" id="366602.Caul_3222"/>
<dbReference type="AlphaFoldDB" id="B0T2U8"/>
<dbReference type="InterPro" id="IPR027417">
    <property type="entry name" value="P-loop_NTPase"/>
</dbReference>
<dbReference type="OrthoDB" id="5380394at2"/>
<proteinExistence type="predicted"/>
<organism evidence="1">
    <name type="scientific">Caulobacter sp. (strain K31)</name>
    <dbReference type="NCBI Taxonomy" id="366602"/>
    <lineage>
        <taxon>Bacteria</taxon>
        <taxon>Pseudomonadati</taxon>
        <taxon>Pseudomonadota</taxon>
        <taxon>Alphaproteobacteria</taxon>
        <taxon>Caulobacterales</taxon>
        <taxon>Caulobacteraceae</taxon>
        <taxon>Caulobacter</taxon>
    </lineage>
</organism>
<dbReference type="Gene3D" id="3.40.50.300">
    <property type="entry name" value="P-loop containing nucleotide triphosphate hydrolases"/>
    <property type="match status" value="1"/>
</dbReference>
<gene>
    <name evidence="1" type="ordered locus">Caul_3222</name>
</gene>
<dbReference type="eggNOG" id="COG1917">
    <property type="taxonomic scope" value="Bacteria"/>
</dbReference>
<dbReference type="SUPFAM" id="SSF52540">
    <property type="entry name" value="P-loop containing nucleoside triphosphate hydrolases"/>
    <property type="match status" value="1"/>
</dbReference>
<dbReference type="EMBL" id="CP000927">
    <property type="protein sequence ID" value="ABZ72349.1"/>
    <property type="molecule type" value="Genomic_DNA"/>
</dbReference>
<name>B0T2U8_CAUSK</name>
<dbReference type="KEGG" id="cak:Caul_3222"/>
<evidence type="ECO:0000313" key="1">
    <source>
        <dbReference type="EMBL" id="ABZ72349.1"/>
    </source>
</evidence>
<sequence length="386" mass="42371">MPDDALTALHALVLADVALQDTLGDIEDSRTFAARAAEAARAAGVDLDAGHLEALLYMPPPSPVLEGLSPLRGWLPAEVSQVDGRPVVAWLRFGRRRLTEPFYDDSLVLARRLPFNRLFGFRTPLAELEAWSGALAPPSKPDGLIFHMSRCGSTLAAQMLAAPARYIMVSEAAPIDAIVQLADHDEEAKAALLRAMVAVLGQTRNPGETRRFVKLDCWHSLDLPLFRRAFPDTPWVFLYRDPVEVMVSHVRQRGMQMVPSLVAPALFGIDLADAPPDEDYCARVLAAVCAGAVRHYPQGGGLVVDYRELPEALFTRILPHFGVAVSEAEADAMRQATVRDAKAPEQAFAPDGETKRRAATVTVREICERRLGPVHRRLEALRVEEI</sequence>
<protein>
    <submittedName>
        <fullName evidence="1">Aspartyl/asparaginyl beta-hydroxylase</fullName>
    </submittedName>
</protein>
<accession>B0T2U8</accession>
<dbReference type="HOGENOM" id="CLU_055103_0_0_5"/>
<reference evidence="1" key="1">
    <citation type="submission" date="2008-01" db="EMBL/GenBank/DDBJ databases">
        <title>Complete sequence of chromosome of Caulobacter sp. K31.</title>
        <authorList>
            <consortium name="US DOE Joint Genome Institute"/>
            <person name="Copeland A."/>
            <person name="Lucas S."/>
            <person name="Lapidus A."/>
            <person name="Barry K."/>
            <person name="Glavina del Rio T."/>
            <person name="Dalin E."/>
            <person name="Tice H."/>
            <person name="Pitluck S."/>
            <person name="Bruce D."/>
            <person name="Goodwin L."/>
            <person name="Thompson L.S."/>
            <person name="Brettin T."/>
            <person name="Detter J.C."/>
            <person name="Han C."/>
            <person name="Schmutz J."/>
            <person name="Larimer F."/>
            <person name="Land M."/>
            <person name="Hauser L."/>
            <person name="Kyrpides N."/>
            <person name="Kim E."/>
            <person name="Stephens C."/>
            <person name="Richardson P."/>
        </authorList>
    </citation>
    <scope>NUCLEOTIDE SEQUENCE [LARGE SCALE GENOMIC DNA]</scope>
    <source>
        <strain evidence="1">K31</strain>
    </source>
</reference>